<evidence type="ECO:0000259" key="1">
    <source>
        <dbReference type="Pfam" id="PF14393"/>
    </source>
</evidence>
<proteinExistence type="predicted"/>
<organism evidence="2 3">
    <name type="scientific">Pedobacter kyungheensis</name>
    <dbReference type="NCBI Taxonomy" id="1069985"/>
    <lineage>
        <taxon>Bacteria</taxon>
        <taxon>Pseudomonadati</taxon>
        <taxon>Bacteroidota</taxon>
        <taxon>Sphingobacteriia</taxon>
        <taxon>Sphingobacteriales</taxon>
        <taxon>Sphingobacteriaceae</taxon>
        <taxon>Pedobacter</taxon>
    </lineage>
</organism>
<dbReference type="EMBL" id="JSYN01000016">
    <property type="protein sequence ID" value="KIA93197.1"/>
    <property type="molecule type" value="Genomic_DNA"/>
</dbReference>
<dbReference type="Pfam" id="PF14393">
    <property type="entry name" value="DUF4422"/>
    <property type="match status" value="1"/>
</dbReference>
<sequence length="270" mass="31799">MSSSELKIFSVFHKEYPVPVCDYIVPIQVGKEQSGIDLGFIADNTGDHIADKNSTYSELTALYWIWKNLDSFDCKWVGLSHYRRYFTIPETIVKKKLLQNKTIIDARPVYEQELSKETIDFIASDKVKNALLEKLMANKIIVPAALPLSIDLTCRCSIKNHYIFYHIKEDWYLMRDVVTQMYPEQTQSFDDFFNSTDTMYCCNMFIADKDTFSDYCAWLFPILSELEKVVKLSEYPYQRRIFGFFSERLLNFYLYQKKAELAEFPSLYLI</sequence>
<protein>
    <recommendedName>
        <fullName evidence="1">DUF4422 domain-containing protein</fullName>
    </recommendedName>
</protein>
<reference evidence="2 3" key="1">
    <citation type="submission" date="2014-10" db="EMBL/GenBank/DDBJ databases">
        <title>Pedobacter Kyungheensis.</title>
        <authorList>
            <person name="Anderson B.M."/>
            <person name="Newman J.D."/>
        </authorList>
    </citation>
    <scope>NUCLEOTIDE SEQUENCE [LARGE SCALE GENOMIC DNA]</scope>
    <source>
        <strain evidence="2 3">KACC 16221</strain>
    </source>
</reference>
<gene>
    <name evidence="2" type="ORF">OC25_14295</name>
</gene>
<dbReference type="InterPro" id="IPR025536">
    <property type="entry name" value="DUF4422"/>
</dbReference>
<dbReference type="Proteomes" id="UP000031246">
    <property type="component" value="Unassembled WGS sequence"/>
</dbReference>
<dbReference type="AlphaFoldDB" id="A0A0C1FJW6"/>
<evidence type="ECO:0000313" key="2">
    <source>
        <dbReference type="EMBL" id="KIA93197.1"/>
    </source>
</evidence>
<dbReference type="OrthoDB" id="9798746at2"/>
<accession>A0A0C1FJW6</accession>
<dbReference type="RefSeq" id="WP_039477208.1">
    <property type="nucleotide sequence ID" value="NZ_JSYN01000016.1"/>
</dbReference>
<evidence type="ECO:0000313" key="3">
    <source>
        <dbReference type="Proteomes" id="UP000031246"/>
    </source>
</evidence>
<name>A0A0C1FJW6_9SPHI</name>
<feature type="domain" description="DUF4422" evidence="1">
    <location>
        <begin position="7"/>
        <end position="257"/>
    </location>
</feature>
<keyword evidence="3" id="KW-1185">Reference proteome</keyword>
<comment type="caution">
    <text evidence="2">The sequence shown here is derived from an EMBL/GenBank/DDBJ whole genome shotgun (WGS) entry which is preliminary data.</text>
</comment>